<gene>
    <name evidence="1" type="ORF">Q4Q40_16550</name>
</gene>
<protein>
    <recommendedName>
        <fullName evidence="3">N-acetyltransferase domain-containing protein</fullName>
    </recommendedName>
</protein>
<proteinExistence type="predicted"/>
<evidence type="ECO:0000313" key="2">
    <source>
        <dbReference type="Proteomes" id="UP001176806"/>
    </source>
</evidence>
<dbReference type="RefSeq" id="WP_303303042.1">
    <property type="nucleotide sequence ID" value="NZ_BAABDA010000046.1"/>
</dbReference>
<organism evidence="1 2">
    <name type="scientific">Flavivirga jejuensis</name>
    <dbReference type="NCBI Taxonomy" id="870487"/>
    <lineage>
        <taxon>Bacteria</taxon>
        <taxon>Pseudomonadati</taxon>
        <taxon>Bacteroidota</taxon>
        <taxon>Flavobacteriia</taxon>
        <taxon>Flavobacteriales</taxon>
        <taxon>Flavobacteriaceae</taxon>
        <taxon>Flavivirga</taxon>
    </lineage>
</organism>
<dbReference type="Proteomes" id="UP001176806">
    <property type="component" value="Unassembled WGS sequence"/>
</dbReference>
<dbReference type="EMBL" id="JAUOEL010000006">
    <property type="protein sequence ID" value="MDO5975807.1"/>
    <property type="molecule type" value="Genomic_DNA"/>
</dbReference>
<comment type="caution">
    <text evidence="1">The sequence shown here is derived from an EMBL/GenBank/DDBJ whole genome shotgun (WGS) entry which is preliminary data.</text>
</comment>
<evidence type="ECO:0000313" key="1">
    <source>
        <dbReference type="EMBL" id="MDO5975807.1"/>
    </source>
</evidence>
<dbReference type="InterPro" id="IPR016181">
    <property type="entry name" value="Acyl_CoA_acyltransferase"/>
</dbReference>
<name>A0ABT8WSH2_9FLAO</name>
<reference evidence="1" key="1">
    <citation type="submission" date="2023-07" db="EMBL/GenBank/DDBJ databases">
        <title>Two novel species in the genus Flavivirga.</title>
        <authorList>
            <person name="Kwon K."/>
        </authorList>
    </citation>
    <scope>NUCLEOTIDE SEQUENCE</scope>
    <source>
        <strain evidence="1">KACC 14158</strain>
    </source>
</reference>
<accession>A0ABT8WSH2</accession>
<sequence length="365" mass="43522">MSKDLSVTGITKKMLRDSIEQNTYWKGGLSPLPKSKAIWLLSNTRIKEDDYCCIITTENQKMVSFIFMIPDFLNKQNEQIEKVYWMISWWVHPKYKKTVLGTYTFSEALRLADNKIIIKSYAEHIEGFYEKQPFTVIASRLRYTIFLSVDPSMLVGRFKFLKPFRYFLDRFDYIVASIINKINYNKLKKNTKDLVYDYINELDEDAWHFIEPLCKNDLIIKTKEYINWQIDNKQYTQVVVPKNQQYKSLETGISNNIYIHNLKIIKNEEVIGFLSYIINYNEFNVKYFIVEKEENYDLCIDALIDNFIKKKTKFIFTDDTKLAENIRKRFFTVFTHKVVKKGLAHNTLDLSPERVNLLNRDGHFY</sequence>
<keyword evidence="2" id="KW-1185">Reference proteome</keyword>
<dbReference type="SUPFAM" id="SSF55729">
    <property type="entry name" value="Acyl-CoA N-acyltransferases (Nat)"/>
    <property type="match status" value="1"/>
</dbReference>
<evidence type="ECO:0008006" key="3">
    <source>
        <dbReference type="Google" id="ProtNLM"/>
    </source>
</evidence>
<dbReference type="Gene3D" id="3.40.630.30">
    <property type="match status" value="1"/>
</dbReference>